<evidence type="ECO:0000256" key="2">
    <source>
        <dbReference type="SAM" id="Phobius"/>
    </source>
</evidence>
<sequence>MKGGSARNSSPRKSDLLKSTSRRQMRQLKEPFTDRYYNNLSLFLPLIAFSLFATTPFNNTRKKQNLICLSLHPVAKCANLKNRSQTDTTTTCPFSPTLIAFLLFDTTPFSNTRKKR</sequence>
<gene>
    <name evidence="3" type="ORF">CEXT_332161</name>
</gene>
<dbReference type="EMBL" id="BPLR01006336">
    <property type="protein sequence ID" value="GIY09165.1"/>
    <property type="molecule type" value="Genomic_DNA"/>
</dbReference>
<reference evidence="3 4" key="1">
    <citation type="submission" date="2021-06" db="EMBL/GenBank/DDBJ databases">
        <title>Caerostris extrusa draft genome.</title>
        <authorList>
            <person name="Kono N."/>
            <person name="Arakawa K."/>
        </authorList>
    </citation>
    <scope>NUCLEOTIDE SEQUENCE [LARGE SCALE GENOMIC DNA]</scope>
</reference>
<proteinExistence type="predicted"/>
<keyword evidence="2" id="KW-0812">Transmembrane</keyword>
<evidence type="ECO:0000256" key="1">
    <source>
        <dbReference type="SAM" id="MobiDB-lite"/>
    </source>
</evidence>
<dbReference type="Proteomes" id="UP001054945">
    <property type="component" value="Unassembled WGS sequence"/>
</dbReference>
<organism evidence="3 4">
    <name type="scientific">Caerostris extrusa</name>
    <name type="common">Bark spider</name>
    <name type="synonym">Caerostris bankana</name>
    <dbReference type="NCBI Taxonomy" id="172846"/>
    <lineage>
        <taxon>Eukaryota</taxon>
        <taxon>Metazoa</taxon>
        <taxon>Ecdysozoa</taxon>
        <taxon>Arthropoda</taxon>
        <taxon>Chelicerata</taxon>
        <taxon>Arachnida</taxon>
        <taxon>Araneae</taxon>
        <taxon>Araneomorphae</taxon>
        <taxon>Entelegynae</taxon>
        <taxon>Araneoidea</taxon>
        <taxon>Araneidae</taxon>
        <taxon>Caerostris</taxon>
    </lineage>
</organism>
<keyword evidence="4" id="KW-1185">Reference proteome</keyword>
<feature type="compositionally biased region" description="Polar residues" evidence="1">
    <location>
        <begin position="1"/>
        <end position="11"/>
    </location>
</feature>
<name>A0AAV4QIB4_CAEEX</name>
<evidence type="ECO:0000313" key="3">
    <source>
        <dbReference type="EMBL" id="GIY09165.1"/>
    </source>
</evidence>
<protein>
    <recommendedName>
        <fullName evidence="5">Transmembrane protein</fullName>
    </recommendedName>
</protein>
<feature type="transmembrane region" description="Helical" evidence="2">
    <location>
        <begin position="36"/>
        <end position="54"/>
    </location>
</feature>
<dbReference type="AlphaFoldDB" id="A0AAV4QIB4"/>
<evidence type="ECO:0008006" key="5">
    <source>
        <dbReference type="Google" id="ProtNLM"/>
    </source>
</evidence>
<accession>A0AAV4QIB4</accession>
<evidence type="ECO:0000313" key="4">
    <source>
        <dbReference type="Proteomes" id="UP001054945"/>
    </source>
</evidence>
<comment type="caution">
    <text evidence="3">The sequence shown here is derived from an EMBL/GenBank/DDBJ whole genome shotgun (WGS) entry which is preliminary data.</text>
</comment>
<keyword evidence="2" id="KW-0472">Membrane</keyword>
<feature type="region of interest" description="Disordered" evidence="1">
    <location>
        <begin position="1"/>
        <end position="28"/>
    </location>
</feature>
<keyword evidence="2" id="KW-1133">Transmembrane helix</keyword>